<dbReference type="Gene3D" id="1.10.260.40">
    <property type="entry name" value="lambda repressor-like DNA-binding domains"/>
    <property type="match status" value="1"/>
</dbReference>
<dbReference type="EMBL" id="BK014990">
    <property type="protein sequence ID" value="DAD85876.1"/>
    <property type="molecule type" value="Genomic_DNA"/>
</dbReference>
<dbReference type="CDD" id="cd00093">
    <property type="entry name" value="HTH_XRE"/>
    <property type="match status" value="1"/>
</dbReference>
<name>A0A8S5MUK7_9CAUD</name>
<evidence type="ECO:0000313" key="3">
    <source>
        <dbReference type="EMBL" id="DAD85876.1"/>
    </source>
</evidence>
<protein>
    <submittedName>
        <fullName evidence="3">Repressor protein</fullName>
    </submittedName>
</protein>
<dbReference type="SMART" id="SM00530">
    <property type="entry name" value="HTH_XRE"/>
    <property type="match status" value="1"/>
</dbReference>
<accession>A0A8S5MUK7</accession>
<dbReference type="InterPro" id="IPR001387">
    <property type="entry name" value="Cro/C1-type_HTH"/>
</dbReference>
<dbReference type="Pfam" id="PF01381">
    <property type="entry name" value="HTH_3"/>
    <property type="match status" value="1"/>
</dbReference>
<sequence length="122" mass="13582">MSGTIFFVLVLVATLGTLCLLSLNLVSTTYHIHSIVSITYFVKVYFMFDQKIFSDRLKLLRAGRKISSQVLAEAVGVSRPAISQFENAANYPHVNTLCALADYFNVSVDYLLGRTDNPDVNQ</sequence>
<dbReference type="InterPro" id="IPR010982">
    <property type="entry name" value="Lambda_DNA-bd_dom_sf"/>
</dbReference>
<dbReference type="SUPFAM" id="SSF47413">
    <property type="entry name" value="lambda repressor-like DNA-binding domains"/>
    <property type="match status" value="1"/>
</dbReference>
<evidence type="ECO:0000256" key="1">
    <source>
        <dbReference type="ARBA" id="ARBA00023125"/>
    </source>
</evidence>
<reference evidence="3" key="1">
    <citation type="journal article" date="2021" name="Proc. Natl. Acad. Sci. U.S.A.">
        <title>A Catalog of Tens of Thousands of Viruses from Human Metagenomes Reveals Hidden Associations with Chronic Diseases.</title>
        <authorList>
            <person name="Tisza M.J."/>
            <person name="Buck C.B."/>
        </authorList>
    </citation>
    <scope>NUCLEOTIDE SEQUENCE</scope>
    <source>
        <strain evidence="3">CtGdK3</strain>
    </source>
</reference>
<keyword evidence="1" id="KW-0238">DNA-binding</keyword>
<dbReference type="PROSITE" id="PS50943">
    <property type="entry name" value="HTH_CROC1"/>
    <property type="match status" value="1"/>
</dbReference>
<proteinExistence type="predicted"/>
<dbReference type="PANTHER" id="PTHR46558:SF11">
    <property type="entry name" value="HTH-TYPE TRANSCRIPTIONAL REGULATOR XRE"/>
    <property type="match status" value="1"/>
</dbReference>
<dbReference type="PANTHER" id="PTHR46558">
    <property type="entry name" value="TRACRIPTIONAL REGULATORY PROTEIN-RELATED-RELATED"/>
    <property type="match status" value="1"/>
</dbReference>
<organism evidence="3">
    <name type="scientific">Siphoviridae sp. ctGdK3</name>
    <dbReference type="NCBI Taxonomy" id="2826222"/>
    <lineage>
        <taxon>Viruses</taxon>
        <taxon>Duplodnaviria</taxon>
        <taxon>Heunggongvirae</taxon>
        <taxon>Uroviricota</taxon>
        <taxon>Caudoviricetes</taxon>
    </lineage>
</organism>
<dbReference type="GO" id="GO:0003677">
    <property type="term" value="F:DNA binding"/>
    <property type="evidence" value="ECO:0007669"/>
    <property type="project" value="UniProtKB-KW"/>
</dbReference>
<evidence type="ECO:0000259" key="2">
    <source>
        <dbReference type="PROSITE" id="PS50943"/>
    </source>
</evidence>
<feature type="domain" description="HTH cro/C1-type" evidence="2">
    <location>
        <begin position="57"/>
        <end position="111"/>
    </location>
</feature>